<evidence type="ECO:0000259" key="1">
    <source>
        <dbReference type="Pfam" id="PF00135"/>
    </source>
</evidence>
<name>A0A2T6ZIB6_TUBBO</name>
<dbReference type="InterPro" id="IPR029058">
    <property type="entry name" value="AB_hydrolase_fold"/>
</dbReference>
<accession>A0A2T6ZIB6</accession>
<dbReference type="InterPro" id="IPR002018">
    <property type="entry name" value="CarbesteraseB"/>
</dbReference>
<proteinExistence type="predicted"/>
<dbReference type="STRING" id="42251.A0A2T6ZIB6"/>
<protein>
    <recommendedName>
        <fullName evidence="1">Carboxylesterase type B domain-containing protein</fullName>
    </recommendedName>
</protein>
<evidence type="ECO:0000313" key="2">
    <source>
        <dbReference type="EMBL" id="PUU75240.1"/>
    </source>
</evidence>
<feature type="domain" description="Carboxylesterase type B" evidence="1">
    <location>
        <begin position="141"/>
        <end position="197"/>
    </location>
</feature>
<gene>
    <name evidence="2" type="ORF">B9Z19DRAFT_1154483</name>
</gene>
<dbReference type="AlphaFoldDB" id="A0A2T6ZIB6"/>
<comment type="caution">
    <text evidence="2">The sequence shown here is derived from an EMBL/GenBank/DDBJ whole genome shotgun (WGS) entry which is preliminary data.</text>
</comment>
<sequence length="415" mass="46740">MTISLVLERPSLTSWLRGVPPHDRRVVQFRGIKFGEFTERYAKFTLVESYPVETDSTSHGHASFCLFSRIPENERKRAAAGLTQNELECLSPVIPAPNSTLNPPDSEEVLPMISGGVPLLDIANFVKKSMDIGTPIPLEQRWVQKHIHGFRSDPKMVTIGGNSAGSFSTEAHLNVVPESDTKGLFNRAIMQSRTMLSRRLRRMGFFTRGWGEVGAGAPEWCDALLIGDAEFNIPRRNRRSPLSAYQIQTGTPPSPVPAVTKHDSTLQFLLDLLVSFPNHRIPTTWRRKNKQVYEYIRPAQPMGPQNWRAHHAAEMLSLLGIYTFSEETHEAMRKAAMQEHFISFIRGDVLFEAAEGEAMKYRPVGKVAVGWNKDSRNVSAWKVTEGLGRDVLVKTFDIVGGCIEHYYFSHDQPLK</sequence>
<dbReference type="OrthoDB" id="3200163at2759"/>
<reference evidence="2 3" key="1">
    <citation type="submission" date="2017-04" db="EMBL/GenBank/DDBJ databases">
        <title>Draft genome sequence of Tuber borchii Vittad., a whitish edible truffle.</title>
        <authorList>
            <consortium name="DOE Joint Genome Institute"/>
            <person name="Murat C."/>
            <person name="Kuo A."/>
            <person name="Barry K.W."/>
            <person name="Clum A."/>
            <person name="Dockter R.B."/>
            <person name="Fauchery L."/>
            <person name="Iotti M."/>
            <person name="Kohler A."/>
            <person name="Labutti K."/>
            <person name="Lindquist E.A."/>
            <person name="Lipzen A."/>
            <person name="Ohm R.A."/>
            <person name="Wang M."/>
            <person name="Grigoriev I.V."/>
            <person name="Zambonelli A."/>
            <person name="Martin F.M."/>
        </authorList>
    </citation>
    <scope>NUCLEOTIDE SEQUENCE [LARGE SCALE GENOMIC DNA]</scope>
    <source>
        <strain evidence="2 3">Tbo3840</strain>
    </source>
</reference>
<dbReference type="SUPFAM" id="SSF53474">
    <property type="entry name" value="alpha/beta-Hydrolases"/>
    <property type="match status" value="1"/>
</dbReference>
<dbReference type="Proteomes" id="UP000244722">
    <property type="component" value="Unassembled WGS sequence"/>
</dbReference>
<keyword evidence="3" id="KW-1185">Reference proteome</keyword>
<dbReference type="Gene3D" id="3.40.50.1820">
    <property type="entry name" value="alpha/beta hydrolase"/>
    <property type="match status" value="1"/>
</dbReference>
<dbReference type="InterPro" id="IPR050309">
    <property type="entry name" value="Type-B_Carboxylest/Lipase"/>
</dbReference>
<dbReference type="PANTHER" id="PTHR11559">
    <property type="entry name" value="CARBOXYLESTERASE"/>
    <property type="match status" value="1"/>
</dbReference>
<organism evidence="2 3">
    <name type="scientific">Tuber borchii</name>
    <name type="common">White truffle</name>
    <dbReference type="NCBI Taxonomy" id="42251"/>
    <lineage>
        <taxon>Eukaryota</taxon>
        <taxon>Fungi</taxon>
        <taxon>Dikarya</taxon>
        <taxon>Ascomycota</taxon>
        <taxon>Pezizomycotina</taxon>
        <taxon>Pezizomycetes</taxon>
        <taxon>Pezizales</taxon>
        <taxon>Tuberaceae</taxon>
        <taxon>Tuber</taxon>
    </lineage>
</organism>
<dbReference type="Pfam" id="PF00135">
    <property type="entry name" value="COesterase"/>
    <property type="match status" value="1"/>
</dbReference>
<evidence type="ECO:0000313" key="3">
    <source>
        <dbReference type="Proteomes" id="UP000244722"/>
    </source>
</evidence>
<dbReference type="EMBL" id="NESQ01000241">
    <property type="protein sequence ID" value="PUU75240.1"/>
    <property type="molecule type" value="Genomic_DNA"/>
</dbReference>